<dbReference type="GO" id="GO:0005506">
    <property type="term" value="F:iron ion binding"/>
    <property type="evidence" value="ECO:0007669"/>
    <property type="project" value="InterPro"/>
</dbReference>
<evidence type="ECO:0000259" key="6">
    <source>
        <dbReference type="Pfam" id="PF02668"/>
    </source>
</evidence>
<keyword evidence="4 5" id="KW-0408">Iron</keyword>
<organism evidence="7 8">
    <name type="scientific">Nocardia terpenica</name>
    <dbReference type="NCBI Taxonomy" id="455432"/>
    <lineage>
        <taxon>Bacteria</taxon>
        <taxon>Bacillati</taxon>
        <taxon>Actinomycetota</taxon>
        <taxon>Actinomycetes</taxon>
        <taxon>Mycobacteriales</taxon>
        <taxon>Nocardiaceae</taxon>
        <taxon>Nocardia</taxon>
    </lineage>
</organism>
<evidence type="ECO:0000256" key="2">
    <source>
        <dbReference type="ARBA" id="ARBA00022723"/>
    </source>
</evidence>
<evidence type="ECO:0000313" key="8">
    <source>
        <dbReference type="Proteomes" id="UP000221961"/>
    </source>
</evidence>
<dbReference type="InterPro" id="IPR042098">
    <property type="entry name" value="TauD-like_sf"/>
</dbReference>
<feature type="binding site" evidence="5">
    <location>
        <position position="299"/>
    </location>
    <ligand>
        <name>Fe cation</name>
        <dbReference type="ChEBI" id="CHEBI:24875"/>
    </ligand>
</feature>
<evidence type="ECO:0000256" key="5">
    <source>
        <dbReference type="PIRSR" id="PIRSR019543-2"/>
    </source>
</evidence>
<dbReference type="AlphaFoldDB" id="A0A291RRM7"/>
<accession>A0A291RRM7</accession>
<dbReference type="KEGG" id="ntp:CRH09_30780"/>
<name>A0A291RRM7_9NOCA</name>
<comment type="similarity">
    <text evidence="1">Belongs to the clavaminate synthase family.</text>
</comment>
<dbReference type="GO" id="GO:0016491">
    <property type="term" value="F:oxidoreductase activity"/>
    <property type="evidence" value="ECO:0007669"/>
    <property type="project" value="UniProtKB-KW"/>
</dbReference>
<keyword evidence="3" id="KW-0560">Oxidoreductase</keyword>
<gene>
    <name evidence="7" type="ORF">CRH09_30780</name>
</gene>
<dbReference type="PIRSF" id="PIRSF019543">
    <property type="entry name" value="Clavaminate_syn"/>
    <property type="match status" value="1"/>
</dbReference>
<dbReference type="Gene3D" id="3.60.130.10">
    <property type="entry name" value="Clavaminate synthase-like"/>
    <property type="match status" value="1"/>
</dbReference>
<sequence>MLNMSTCELGPGIASLSVEEREKRILGEACSEIERKLPYMTEVEFLNEIEQVGASCRDLLPDIAEKLARLSTHREESVLVLDFGAESVENVGSTPFRYHRKEETHNLYAPDILRGAIVGIANWYGYGYTTQQHGVIHNNVVPVKEYSEVQGISASTLELGLHVEDASFNRGEGLDISPDFLTMHFFRNDKSVPTTLSVSDWSQLSSDSRDLLCEEWYFNKTNPGQGGSSNDSVRPVSVLYGPSDHPWIRLNTADIDYDRYTAEQSAALRELVSNIESNSVEFPFSAGQVVIVDNRRVLHGRRRYDSQDVPRYDGTDRWQRRLVVSQDPSRLKKYEASSRLVDPRLLPSA</sequence>
<dbReference type="InterPro" id="IPR014503">
    <property type="entry name" value="Clavaminate_syn-like"/>
</dbReference>
<dbReference type="Proteomes" id="UP000221961">
    <property type="component" value="Chromosome"/>
</dbReference>
<feature type="domain" description="TauD/TfdA-like" evidence="6">
    <location>
        <begin position="253"/>
        <end position="307"/>
    </location>
</feature>
<dbReference type="EMBL" id="CP023778">
    <property type="protein sequence ID" value="ATL69909.1"/>
    <property type="molecule type" value="Genomic_DNA"/>
</dbReference>
<protein>
    <recommendedName>
        <fullName evidence="6">TauD/TfdA-like domain-containing protein</fullName>
    </recommendedName>
</protein>
<evidence type="ECO:0000313" key="7">
    <source>
        <dbReference type="EMBL" id="ATL69909.1"/>
    </source>
</evidence>
<dbReference type="Pfam" id="PF02668">
    <property type="entry name" value="TauD"/>
    <property type="match status" value="1"/>
</dbReference>
<dbReference type="SUPFAM" id="SSF51197">
    <property type="entry name" value="Clavaminate synthase-like"/>
    <property type="match status" value="1"/>
</dbReference>
<proteinExistence type="inferred from homology"/>
<keyword evidence="2 5" id="KW-0479">Metal-binding</keyword>
<evidence type="ECO:0000256" key="1">
    <source>
        <dbReference type="ARBA" id="ARBA00008425"/>
    </source>
</evidence>
<evidence type="ECO:0000256" key="4">
    <source>
        <dbReference type="ARBA" id="ARBA00023004"/>
    </source>
</evidence>
<evidence type="ECO:0000256" key="3">
    <source>
        <dbReference type="ARBA" id="ARBA00023002"/>
    </source>
</evidence>
<dbReference type="InterPro" id="IPR003819">
    <property type="entry name" value="TauD/TfdA-like"/>
</dbReference>
<reference evidence="7 8" key="1">
    <citation type="submission" date="2017-10" db="EMBL/GenBank/DDBJ databases">
        <title>Comparative genomics between pathogenic Norcardia.</title>
        <authorList>
            <person name="Zeng L."/>
        </authorList>
    </citation>
    <scope>NUCLEOTIDE SEQUENCE [LARGE SCALE GENOMIC DNA]</scope>
    <source>
        <strain evidence="7 8">NC_YFY_NT001</strain>
    </source>
</reference>